<proteinExistence type="predicted"/>
<dbReference type="PRINTS" id="PR00387">
    <property type="entry name" value="PDIESTERASE1"/>
</dbReference>
<evidence type="ECO:0000313" key="6">
    <source>
        <dbReference type="Proteomes" id="UP001054837"/>
    </source>
</evidence>
<dbReference type="GO" id="GO:0007165">
    <property type="term" value="P:signal transduction"/>
    <property type="evidence" value="ECO:0007669"/>
    <property type="project" value="InterPro"/>
</dbReference>
<keyword evidence="2" id="KW-0378">Hydrolase</keyword>
<evidence type="ECO:0000256" key="1">
    <source>
        <dbReference type="ARBA" id="ARBA00022723"/>
    </source>
</evidence>
<reference evidence="5 6" key="1">
    <citation type="submission" date="2021-06" db="EMBL/GenBank/DDBJ databases">
        <title>Caerostris darwini draft genome.</title>
        <authorList>
            <person name="Kono N."/>
            <person name="Arakawa K."/>
        </authorList>
    </citation>
    <scope>NUCLEOTIDE SEQUENCE [LARGE SCALE GENOMIC DNA]</scope>
</reference>
<organism evidence="5 6">
    <name type="scientific">Caerostris darwini</name>
    <dbReference type="NCBI Taxonomy" id="1538125"/>
    <lineage>
        <taxon>Eukaryota</taxon>
        <taxon>Metazoa</taxon>
        <taxon>Ecdysozoa</taxon>
        <taxon>Arthropoda</taxon>
        <taxon>Chelicerata</taxon>
        <taxon>Arachnida</taxon>
        <taxon>Araneae</taxon>
        <taxon>Araneomorphae</taxon>
        <taxon>Entelegynae</taxon>
        <taxon>Araneoidea</taxon>
        <taxon>Araneidae</taxon>
        <taxon>Caerostris</taxon>
    </lineage>
</organism>
<feature type="binding site" evidence="3">
    <location>
        <position position="204"/>
    </location>
    <ligand>
        <name>Zn(2+)</name>
        <dbReference type="ChEBI" id="CHEBI:29105"/>
        <label>1</label>
    </ligand>
</feature>
<dbReference type="InterPro" id="IPR036971">
    <property type="entry name" value="PDEase_catalytic_dom_sf"/>
</dbReference>
<dbReference type="Pfam" id="PF00233">
    <property type="entry name" value="PDEase_I"/>
    <property type="match status" value="1"/>
</dbReference>
<dbReference type="EMBL" id="BPLQ01004288">
    <property type="protein sequence ID" value="GIY07039.1"/>
    <property type="molecule type" value="Genomic_DNA"/>
</dbReference>
<feature type="binding site" evidence="3">
    <location>
        <position position="205"/>
    </location>
    <ligand>
        <name>Zn(2+)</name>
        <dbReference type="ChEBI" id="CHEBI:29105"/>
        <label>2</label>
    </ligand>
</feature>
<dbReference type="GO" id="GO:0004114">
    <property type="term" value="F:3',5'-cyclic-nucleotide phosphodiesterase activity"/>
    <property type="evidence" value="ECO:0007669"/>
    <property type="project" value="InterPro"/>
</dbReference>
<dbReference type="Proteomes" id="UP001054837">
    <property type="component" value="Unassembled WGS sequence"/>
</dbReference>
<feature type="domain" description="PDEase" evidence="4">
    <location>
        <begin position="85"/>
        <end position="328"/>
    </location>
</feature>
<dbReference type="SUPFAM" id="SSF109604">
    <property type="entry name" value="HD-domain/PDEase-like"/>
    <property type="match status" value="1"/>
</dbReference>
<accession>A0AAV4QCA7</accession>
<evidence type="ECO:0000256" key="2">
    <source>
        <dbReference type="ARBA" id="ARBA00022801"/>
    </source>
</evidence>
<evidence type="ECO:0000313" key="5">
    <source>
        <dbReference type="EMBL" id="GIY07039.1"/>
    </source>
</evidence>
<feature type="non-terminal residue" evidence="5">
    <location>
        <position position="328"/>
    </location>
</feature>
<keyword evidence="1 3" id="KW-0479">Metal-binding</keyword>
<evidence type="ECO:0000259" key="4">
    <source>
        <dbReference type="PROSITE" id="PS51845"/>
    </source>
</evidence>
<dbReference type="Gene3D" id="1.10.1300.10">
    <property type="entry name" value="3'5'-cyclic nucleotide phosphodiesterase, catalytic domain"/>
    <property type="match status" value="1"/>
</dbReference>
<dbReference type="PROSITE" id="PS51845">
    <property type="entry name" value="PDEASE_I_2"/>
    <property type="match status" value="1"/>
</dbReference>
<feature type="binding site" evidence="3">
    <location>
        <position position="168"/>
    </location>
    <ligand>
        <name>Zn(2+)</name>
        <dbReference type="ChEBI" id="CHEBI:29105"/>
        <label>1</label>
    </ligand>
</feature>
<dbReference type="InterPro" id="IPR002073">
    <property type="entry name" value="PDEase_catalytic_dom"/>
</dbReference>
<dbReference type="CDD" id="cd00077">
    <property type="entry name" value="HDc"/>
    <property type="match status" value="1"/>
</dbReference>
<gene>
    <name evidence="5" type="primary">Pde11</name>
    <name evidence="5" type="ORF">CDAR_167351</name>
</gene>
<feature type="binding site" evidence="3">
    <location>
        <position position="315"/>
    </location>
    <ligand>
        <name>Zn(2+)</name>
        <dbReference type="ChEBI" id="CHEBI:29105"/>
        <label>1</label>
    </ligand>
</feature>
<protein>
    <submittedName>
        <fullName evidence="5">Dual 3',5'-cyclic-AMP and -GMP phosphodiesterase 11</fullName>
    </submittedName>
</protein>
<feature type="binding site" evidence="3">
    <location>
        <position position="205"/>
    </location>
    <ligand>
        <name>Zn(2+)</name>
        <dbReference type="ChEBI" id="CHEBI:29105"/>
        <label>1</label>
    </ligand>
</feature>
<keyword evidence="6" id="KW-1185">Reference proteome</keyword>
<comment type="caution">
    <text evidence="5">The sequence shown here is derived from an EMBL/GenBank/DDBJ whole genome shotgun (WGS) entry which is preliminary data.</text>
</comment>
<dbReference type="AlphaFoldDB" id="A0AAV4QCA7"/>
<name>A0AAV4QCA7_9ARAC</name>
<evidence type="ECO:0000256" key="3">
    <source>
        <dbReference type="PIRSR" id="PIRSR623088-3"/>
    </source>
</evidence>
<dbReference type="GO" id="GO:0046872">
    <property type="term" value="F:metal ion binding"/>
    <property type="evidence" value="ECO:0007669"/>
    <property type="project" value="UniProtKB-KW"/>
</dbReference>
<dbReference type="InterPro" id="IPR023088">
    <property type="entry name" value="PDEase"/>
</dbReference>
<sequence length="328" mass="37793">MVDSWSFLHSDPQAMSQERSIYTSSGVATPVQETSAQELGSGTGLSRCLVSQLFDASCSSTIEQMQRREEICIPWGNSIVFPVAKYRDSLNIPDCYQEYHIPSTEMYKLQNLKFDDFSLNDEEMLKACLRMFMDLGFVQRFGIKYDVLYRWLLSVRKNYSSGTYTWRHAFNVAQMMFTILTVSKLGHVFGELETLPLLIACLCHDLDTCGTNNSFFKKHISPLANLYSTSIMEHHHFDQCIMILNSEGNQILGHLSPKEYMTVVHVLENAILATDLTVHYKRQLSFTQLVRKGNYKWTKEDNRELLREMLMTACDIAAITKPWKVQKK</sequence>
<dbReference type="PANTHER" id="PTHR11347">
    <property type="entry name" value="CYCLIC NUCLEOTIDE PHOSPHODIESTERASE"/>
    <property type="match status" value="1"/>
</dbReference>
<dbReference type="InterPro" id="IPR003607">
    <property type="entry name" value="HD/PDEase_dom"/>
</dbReference>